<dbReference type="GO" id="GO:0043190">
    <property type="term" value="C:ATP-binding cassette (ABC) transporter complex"/>
    <property type="evidence" value="ECO:0007669"/>
    <property type="project" value="InterPro"/>
</dbReference>
<evidence type="ECO:0000256" key="2">
    <source>
        <dbReference type="ARBA" id="ARBA00022448"/>
    </source>
</evidence>
<evidence type="ECO:0000313" key="6">
    <source>
        <dbReference type="Proteomes" id="UP000198577"/>
    </source>
</evidence>
<accession>A0A1I5UJK2</accession>
<keyword evidence="6" id="KW-1185">Reference proteome</keyword>
<evidence type="ECO:0000259" key="4">
    <source>
        <dbReference type="Pfam" id="PF00496"/>
    </source>
</evidence>
<organism evidence="5 6">
    <name type="scientific">Caldicoprobacter faecalis</name>
    <dbReference type="NCBI Taxonomy" id="937334"/>
    <lineage>
        <taxon>Bacteria</taxon>
        <taxon>Bacillati</taxon>
        <taxon>Bacillota</taxon>
        <taxon>Clostridia</taxon>
        <taxon>Caldicoprobacterales</taxon>
        <taxon>Caldicoprobacteraceae</taxon>
        <taxon>Caldicoprobacter</taxon>
    </lineage>
</organism>
<gene>
    <name evidence="5" type="ORF">SAMN05444406_10765</name>
</gene>
<dbReference type="InterPro" id="IPR039424">
    <property type="entry name" value="SBP_5"/>
</dbReference>
<dbReference type="GO" id="GO:0015833">
    <property type="term" value="P:peptide transport"/>
    <property type="evidence" value="ECO:0007669"/>
    <property type="project" value="TreeGrafter"/>
</dbReference>
<comment type="similarity">
    <text evidence="1">Belongs to the bacterial solute-binding protein 5 family.</text>
</comment>
<dbReference type="STRING" id="937334.SAMN05444406_10765"/>
<dbReference type="EMBL" id="FOXR01000007">
    <property type="protein sequence ID" value="SFP95464.1"/>
    <property type="molecule type" value="Genomic_DNA"/>
</dbReference>
<keyword evidence="3" id="KW-0732">Signal</keyword>
<evidence type="ECO:0000313" key="5">
    <source>
        <dbReference type="EMBL" id="SFP95464.1"/>
    </source>
</evidence>
<dbReference type="InterPro" id="IPR000914">
    <property type="entry name" value="SBP_5_dom"/>
</dbReference>
<dbReference type="PIRSF" id="PIRSF002741">
    <property type="entry name" value="MppA"/>
    <property type="match status" value="1"/>
</dbReference>
<dbReference type="PANTHER" id="PTHR30290">
    <property type="entry name" value="PERIPLASMIC BINDING COMPONENT OF ABC TRANSPORTER"/>
    <property type="match status" value="1"/>
</dbReference>
<dbReference type="Pfam" id="PF00496">
    <property type="entry name" value="SBP_bac_5"/>
    <property type="match status" value="2"/>
</dbReference>
<dbReference type="Gene3D" id="3.90.76.10">
    <property type="entry name" value="Dipeptide-binding Protein, Domain 1"/>
    <property type="match status" value="1"/>
</dbReference>
<dbReference type="GO" id="GO:1904680">
    <property type="term" value="F:peptide transmembrane transporter activity"/>
    <property type="evidence" value="ECO:0007669"/>
    <property type="project" value="TreeGrafter"/>
</dbReference>
<dbReference type="Proteomes" id="UP000198577">
    <property type="component" value="Unassembled WGS sequence"/>
</dbReference>
<feature type="domain" description="Solute-binding protein family 5" evidence="4">
    <location>
        <begin position="100"/>
        <end position="426"/>
    </location>
</feature>
<name>A0A1I5UJK2_9FIRM</name>
<dbReference type="Gene3D" id="3.10.105.10">
    <property type="entry name" value="Dipeptide-binding Protein, Domain 3"/>
    <property type="match status" value="2"/>
</dbReference>
<protein>
    <submittedName>
        <fullName evidence="5">ABC-type transport system, substrate-binding protein</fullName>
    </submittedName>
</protein>
<dbReference type="PANTHER" id="PTHR30290:SF9">
    <property type="entry name" value="OLIGOPEPTIDE-BINDING PROTEIN APPA"/>
    <property type="match status" value="1"/>
</dbReference>
<dbReference type="CDD" id="cd08513">
    <property type="entry name" value="PBP2_thermophilic_Hb8_like"/>
    <property type="match status" value="1"/>
</dbReference>
<feature type="domain" description="Solute-binding protein family 5" evidence="4">
    <location>
        <begin position="437"/>
        <end position="533"/>
    </location>
</feature>
<dbReference type="AlphaFoldDB" id="A0A1I5UJK2"/>
<reference evidence="5 6" key="1">
    <citation type="submission" date="2016-10" db="EMBL/GenBank/DDBJ databases">
        <authorList>
            <person name="de Groot N.N."/>
        </authorList>
    </citation>
    <scope>NUCLEOTIDE SEQUENCE [LARGE SCALE GENOMIC DNA]</scope>
    <source>
        <strain evidence="5 6">DSM 20678</strain>
    </source>
</reference>
<evidence type="ECO:0000256" key="3">
    <source>
        <dbReference type="ARBA" id="ARBA00022729"/>
    </source>
</evidence>
<dbReference type="GO" id="GO:0042597">
    <property type="term" value="C:periplasmic space"/>
    <property type="evidence" value="ECO:0007669"/>
    <property type="project" value="UniProtKB-ARBA"/>
</dbReference>
<dbReference type="InterPro" id="IPR030678">
    <property type="entry name" value="Peptide/Ni-bd"/>
</dbReference>
<proteinExistence type="inferred from homology"/>
<dbReference type="SUPFAM" id="SSF53850">
    <property type="entry name" value="Periplasmic binding protein-like II"/>
    <property type="match status" value="1"/>
</dbReference>
<keyword evidence="2" id="KW-0813">Transport</keyword>
<evidence type="ECO:0000256" key="1">
    <source>
        <dbReference type="ARBA" id="ARBA00005695"/>
    </source>
</evidence>
<dbReference type="PROSITE" id="PS51257">
    <property type="entry name" value="PROKAR_LIPOPROTEIN"/>
    <property type="match status" value="1"/>
</dbReference>
<dbReference type="Gene3D" id="3.40.190.10">
    <property type="entry name" value="Periplasmic binding protein-like II"/>
    <property type="match status" value="2"/>
</dbReference>
<dbReference type="OrthoDB" id="9772924at2"/>
<sequence>MRGIGKRMKKGLALISLVIYILTLTACQIVEAPHIVEQDIDMGETEGEEAQTPEPQKGGELVVPIPSPDTLNPLFTKSRDMINFFGLIFEGLFEYDENMKPQPCLAESWDVEDDGKLWRFHLRKNVVFHDGRPLTGDDVVFTFLALQGGRLGSFYQKGIAGNASIQKIETDPFDPYTVNVYLSQPVNNMLDIMTFPVLPKWVYQSDEFMLQHRQDMSFLPVGTGPYKVDEGGIEREERGNGLRQIRLVRNEKYWGKQPYIDAILARIYHDEMQVRQAFHDREIDLMNIMATVINPYPREEDAKVHRYLTRNYEFLAFNMSHPVLSDVSVRKAIAYALDRKDIIFKVYLNNAEAVDVPIPSDSWLYDSSYRIYDYDPDKAIELLEQAGWVLGKTDQTASNGSNAQNTQERIEEGQMLEEEAAENAQEQTDEGQVLQDEAAENGLAQSQQEDNWVRHKMIGSQKVELRFSILTNSENILRKDALEIIAEQLKRVGIAVEIEILPWEELTERLKSGRFEAVLTGYYLDIFPELRFMFHSGEIGNGLNNFMRYRNEELDKLLDEAALTYEDAKLIELYSRIQKHLVEQLPVVSLYFQTASLMTSNRVYGVKAPGELNIYRNIEEWYLSK</sequence>